<evidence type="ECO:0000256" key="3">
    <source>
        <dbReference type="ARBA" id="ARBA00022741"/>
    </source>
</evidence>
<dbReference type="InterPro" id="IPR004606">
    <property type="entry name" value="Mop_domain"/>
</dbReference>
<dbReference type="PANTHER" id="PTHR42781:SF4">
    <property type="entry name" value="SPERMIDINE_PUTRESCINE IMPORT ATP-BINDING PROTEIN POTA"/>
    <property type="match status" value="1"/>
</dbReference>
<evidence type="ECO:0000259" key="6">
    <source>
        <dbReference type="PROSITE" id="PS50893"/>
    </source>
</evidence>
<evidence type="ECO:0000259" key="7">
    <source>
        <dbReference type="PROSITE" id="PS51866"/>
    </source>
</evidence>
<dbReference type="InterPro" id="IPR003593">
    <property type="entry name" value="AAA+_ATPase"/>
</dbReference>
<accession>A0A917F6P4</accession>
<organism evidence="8 9">
    <name type="scientific">Ornithinimicrobium tianjinense</name>
    <dbReference type="NCBI Taxonomy" id="1195761"/>
    <lineage>
        <taxon>Bacteria</taxon>
        <taxon>Bacillati</taxon>
        <taxon>Actinomycetota</taxon>
        <taxon>Actinomycetes</taxon>
        <taxon>Micrococcales</taxon>
        <taxon>Ornithinimicrobiaceae</taxon>
        <taxon>Ornithinimicrobium</taxon>
    </lineage>
</organism>
<proteinExistence type="predicted"/>
<dbReference type="Gene3D" id="3.40.50.300">
    <property type="entry name" value="P-loop containing nucleotide triphosphate hydrolases"/>
    <property type="match status" value="1"/>
</dbReference>
<dbReference type="SMART" id="SM00382">
    <property type="entry name" value="AAA"/>
    <property type="match status" value="1"/>
</dbReference>
<dbReference type="Gene3D" id="2.40.50.100">
    <property type="match status" value="1"/>
</dbReference>
<evidence type="ECO:0000256" key="4">
    <source>
        <dbReference type="ARBA" id="ARBA00022840"/>
    </source>
</evidence>
<dbReference type="SUPFAM" id="SSF50331">
    <property type="entry name" value="MOP-like"/>
    <property type="match status" value="1"/>
</dbReference>
<dbReference type="PANTHER" id="PTHR42781">
    <property type="entry name" value="SPERMIDINE/PUTRESCINE IMPORT ATP-BINDING PROTEIN POTA"/>
    <property type="match status" value="1"/>
</dbReference>
<keyword evidence="2 5" id="KW-0500">Molybdenum</keyword>
<name>A0A917F6P4_9MICO</name>
<dbReference type="GO" id="GO:0015689">
    <property type="term" value="P:molybdate ion transport"/>
    <property type="evidence" value="ECO:0007669"/>
    <property type="project" value="InterPro"/>
</dbReference>
<keyword evidence="1" id="KW-0813">Transport</keyword>
<dbReference type="PROSITE" id="PS51866">
    <property type="entry name" value="MOP"/>
    <property type="match status" value="1"/>
</dbReference>
<feature type="domain" description="ABC transporter" evidence="6">
    <location>
        <begin position="2"/>
        <end position="236"/>
    </location>
</feature>
<dbReference type="GO" id="GO:0016887">
    <property type="term" value="F:ATP hydrolysis activity"/>
    <property type="evidence" value="ECO:0007669"/>
    <property type="project" value="InterPro"/>
</dbReference>
<dbReference type="Proteomes" id="UP000605670">
    <property type="component" value="Unassembled WGS sequence"/>
</dbReference>
<dbReference type="RefSeq" id="WP_188431283.1">
    <property type="nucleotide sequence ID" value="NZ_BAABKH010000014.1"/>
</dbReference>
<feature type="domain" description="Mop" evidence="7">
    <location>
        <begin position="293"/>
        <end position="359"/>
    </location>
</feature>
<dbReference type="PROSITE" id="PS50893">
    <property type="entry name" value="ABC_TRANSPORTER_2"/>
    <property type="match status" value="1"/>
</dbReference>
<gene>
    <name evidence="8" type="ORF">GCM10011366_25050</name>
</gene>
<keyword evidence="3" id="KW-0547">Nucleotide-binding</keyword>
<evidence type="ECO:0000256" key="2">
    <source>
        <dbReference type="ARBA" id="ARBA00022505"/>
    </source>
</evidence>
<evidence type="ECO:0000256" key="5">
    <source>
        <dbReference type="PROSITE-ProRule" id="PRU01213"/>
    </source>
</evidence>
<keyword evidence="4 8" id="KW-0067">ATP-binding</keyword>
<protein>
    <submittedName>
        <fullName evidence="8">ABC transporter ATP-binding protein</fullName>
    </submittedName>
</protein>
<dbReference type="AlphaFoldDB" id="A0A917F6P4"/>
<dbReference type="SUPFAM" id="SSF52540">
    <property type="entry name" value="P-loop containing nucleoside triphosphate hydrolases"/>
    <property type="match status" value="1"/>
</dbReference>
<evidence type="ECO:0000313" key="8">
    <source>
        <dbReference type="EMBL" id="GGF56150.1"/>
    </source>
</evidence>
<dbReference type="Pfam" id="PF03459">
    <property type="entry name" value="TOBE"/>
    <property type="match status" value="1"/>
</dbReference>
<dbReference type="GO" id="GO:0005524">
    <property type="term" value="F:ATP binding"/>
    <property type="evidence" value="ECO:0007669"/>
    <property type="project" value="UniProtKB-KW"/>
</dbReference>
<dbReference type="InterPro" id="IPR027417">
    <property type="entry name" value="P-loop_NTPase"/>
</dbReference>
<dbReference type="InterPro" id="IPR005116">
    <property type="entry name" value="Transp-assoc_OB_typ1"/>
</dbReference>
<dbReference type="EMBL" id="BMEM01000004">
    <property type="protein sequence ID" value="GGF56150.1"/>
    <property type="molecule type" value="Genomic_DNA"/>
</dbReference>
<dbReference type="PROSITE" id="PS00211">
    <property type="entry name" value="ABC_TRANSPORTER_1"/>
    <property type="match status" value="1"/>
</dbReference>
<dbReference type="InterPro" id="IPR050093">
    <property type="entry name" value="ABC_SmlMolc_Importer"/>
</dbReference>
<reference evidence="8" key="1">
    <citation type="journal article" date="2014" name="Int. J. Syst. Evol. Microbiol.">
        <title>Complete genome sequence of Corynebacterium casei LMG S-19264T (=DSM 44701T), isolated from a smear-ripened cheese.</title>
        <authorList>
            <consortium name="US DOE Joint Genome Institute (JGI-PGF)"/>
            <person name="Walter F."/>
            <person name="Albersmeier A."/>
            <person name="Kalinowski J."/>
            <person name="Ruckert C."/>
        </authorList>
    </citation>
    <scope>NUCLEOTIDE SEQUENCE</scope>
    <source>
        <strain evidence="8">CGMCC 1.12160</strain>
    </source>
</reference>
<sequence length="361" mass="37659">MTRLDARLGVAVGGFDVEADLSCDGGVTALLGPNGSGKTTLLKALAGLLPLSGGQVRVGGRTWADAARHTHVAPEARSVGMVLADPLLFPHLTLLDNVAFGPRSRGMPRAGARARAAEELGRVGLADLGSRRPGQVSQGQAQRAALARALATDPVVLLLDEPLSALDPQTRSATRADLSHRLRDFPGTTILVTHDPLDALTLGDRLVFLEDGRVVQAGTPTEVIARPRSPYVASVVGLNLLRGRLAADSSPTLELADGARLVVAGVPEDARPGDRLLATVNPAAVTLYSERPAASARNLWELEVAAVTVTGQRARVRLRGIPGTDLVAEVTLPAVAQLGVVAGRRLWAGVKATEVEVYPEA</sequence>
<evidence type="ECO:0000313" key="9">
    <source>
        <dbReference type="Proteomes" id="UP000605670"/>
    </source>
</evidence>
<reference evidence="8" key="2">
    <citation type="submission" date="2020-09" db="EMBL/GenBank/DDBJ databases">
        <authorList>
            <person name="Sun Q."/>
            <person name="Zhou Y."/>
        </authorList>
    </citation>
    <scope>NUCLEOTIDE SEQUENCE</scope>
    <source>
        <strain evidence="8">CGMCC 1.12160</strain>
    </source>
</reference>
<dbReference type="Pfam" id="PF00005">
    <property type="entry name" value="ABC_tran"/>
    <property type="match status" value="1"/>
</dbReference>
<dbReference type="InterPro" id="IPR003439">
    <property type="entry name" value="ABC_transporter-like_ATP-bd"/>
</dbReference>
<comment type="caution">
    <text evidence="8">The sequence shown here is derived from an EMBL/GenBank/DDBJ whole genome shotgun (WGS) entry which is preliminary data.</text>
</comment>
<evidence type="ECO:0000256" key="1">
    <source>
        <dbReference type="ARBA" id="ARBA00022448"/>
    </source>
</evidence>
<dbReference type="InterPro" id="IPR008995">
    <property type="entry name" value="Mo/tungstate-bd_C_term_dom"/>
</dbReference>
<dbReference type="InterPro" id="IPR017871">
    <property type="entry name" value="ABC_transporter-like_CS"/>
</dbReference>
<keyword evidence="9" id="KW-1185">Reference proteome</keyword>